<accession>A0ABC8SIA1</accession>
<keyword evidence="3" id="KW-1185">Reference proteome</keyword>
<proteinExistence type="predicted"/>
<organism evidence="2 3">
    <name type="scientific">Ilex paraguariensis</name>
    <name type="common">yerba mate</name>
    <dbReference type="NCBI Taxonomy" id="185542"/>
    <lineage>
        <taxon>Eukaryota</taxon>
        <taxon>Viridiplantae</taxon>
        <taxon>Streptophyta</taxon>
        <taxon>Embryophyta</taxon>
        <taxon>Tracheophyta</taxon>
        <taxon>Spermatophyta</taxon>
        <taxon>Magnoliopsida</taxon>
        <taxon>eudicotyledons</taxon>
        <taxon>Gunneridae</taxon>
        <taxon>Pentapetalae</taxon>
        <taxon>asterids</taxon>
        <taxon>campanulids</taxon>
        <taxon>Aquifoliales</taxon>
        <taxon>Aquifoliaceae</taxon>
        <taxon>Ilex</taxon>
    </lineage>
</organism>
<feature type="non-terminal residue" evidence="2">
    <location>
        <position position="1"/>
    </location>
</feature>
<evidence type="ECO:0000256" key="1">
    <source>
        <dbReference type="SAM" id="MobiDB-lite"/>
    </source>
</evidence>
<reference evidence="2 3" key="1">
    <citation type="submission" date="2024-02" db="EMBL/GenBank/DDBJ databases">
        <authorList>
            <person name="Vignale AGUSTIN F."/>
            <person name="Sosa J E."/>
            <person name="Modenutti C."/>
        </authorList>
    </citation>
    <scope>NUCLEOTIDE SEQUENCE [LARGE SCALE GENOMIC DNA]</scope>
</reference>
<sequence>TQILGIPGNPKNTPAQPEQVQGVRNVEIPPVPNIIRGNEREREENDRKELENRSMMILKEFLKQRPPLFQGTTKPLEAEKWL</sequence>
<name>A0ABC8SIA1_9AQUA</name>
<feature type="compositionally biased region" description="Polar residues" evidence="1">
    <location>
        <begin position="10"/>
        <end position="19"/>
    </location>
</feature>
<dbReference type="AlphaFoldDB" id="A0ABC8SIA1"/>
<dbReference type="Proteomes" id="UP001642360">
    <property type="component" value="Unassembled WGS sequence"/>
</dbReference>
<feature type="region of interest" description="Disordered" evidence="1">
    <location>
        <begin position="1"/>
        <end position="20"/>
    </location>
</feature>
<feature type="compositionally biased region" description="Basic and acidic residues" evidence="1">
    <location>
        <begin position="37"/>
        <end position="48"/>
    </location>
</feature>
<dbReference type="EMBL" id="CAUOFW020002936">
    <property type="protein sequence ID" value="CAK9156918.1"/>
    <property type="molecule type" value="Genomic_DNA"/>
</dbReference>
<evidence type="ECO:0000313" key="2">
    <source>
        <dbReference type="EMBL" id="CAK9156918.1"/>
    </source>
</evidence>
<gene>
    <name evidence="2" type="ORF">ILEXP_LOCUS25477</name>
</gene>
<evidence type="ECO:0000313" key="3">
    <source>
        <dbReference type="Proteomes" id="UP001642360"/>
    </source>
</evidence>
<comment type="caution">
    <text evidence="2">The sequence shown here is derived from an EMBL/GenBank/DDBJ whole genome shotgun (WGS) entry which is preliminary data.</text>
</comment>
<protein>
    <submittedName>
        <fullName evidence="2">Uncharacterized protein</fullName>
    </submittedName>
</protein>
<feature type="region of interest" description="Disordered" evidence="1">
    <location>
        <begin position="28"/>
        <end position="48"/>
    </location>
</feature>